<dbReference type="Pfam" id="PF05922">
    <property type="entry name" value="Inhibitor_I9"/>
    <property type="match status" value="1"/>
</dbReference>
<dbReference type="AlphaFoldDB" id="M7SCK6"/>
<dbReference type="GO" id="GO:0006508">
    <property type="term" value="P:proteolysis"/>
    <property type="evidence" value="ECO:0007669"/>
    <property type="project" value="UniProtKB-KW"/>
</dbReference>
<feature type="signal peptide" evidence="7">
    <location>
        <begin position="1"/>
        <end position="16"/>
    </location>
</feature>
<dbReference type="PROSITE" id="PS00137">
    <property type="entry name" value="SUBTILASE_HIS"/>
    <property type="match status" value="1"/>
</dbReference>
<dbReference type="PRINTS" id="PR00723">
    <property type="entry name" value="SUBTILISIN"/>
</dbReference>
<name>M7SCK6_EUTLA</name>
<dbReference type="InterPro" id="IPR036852">
    <property type="entry name" value="Peptidase_S8/S53_dom_sf"/>
</dbReference>
<dbReference type="PANTHER" id="PTHR43806">
    <property type="entry name" value="PEPTIDASE S8"/>
    <property type="match status" value="1"/>
</dbReference>
<accession>M7SCK6</accession>
<dbReference type="Pfam" id="PF00082">
    <property type="entry name" value="Peptidase_S8"/>
    <property type="match status" value="1"/>
</dbReference>
<dbReference type="InterPro" id="IPR034193">
    <property type="entry name" value="PCSK9_ProteinaseK-like"/>
</dbReference>
<keyword evidence="11" id="KW-1185">Reference proteome</keyword>
<proteinExistence type="inferred from homology"/>
<feature type="active site" description="Charge relay system" evidence="6">
    <location>
        <position position="139"/>
    </location>
</feature>
<feature type="chain" id="PRO_5004084468" evidence="7">
    <location>
        <begin position="17"/>
        <end position="353"/>
    </location>
</feature>
<dbReference type="PROSITE" id="PS00136">
    <property type="entry name" value="SUBTILASE_ASP"/>
    <property type="match status" value="1"/>
</dbReference>
<dbReference type="OrthoDB" id="206201at2759"/>
<protein>
    <submittedName>
        <fullName evidence="10">Putative subtilisin-like serine protease pr1a protein</fullName>
    </submittedName>
</protein>
<comment type="similarity">
    <text evidence="1 6">Belongs to the peptidase S8 family.</text>
</comment>
<feature type="domain" description="Inhibitor I9" evidence="9">
    <location>
        <begin position="56"/>
        <end position="98"/>
    </location>
</feature>
<dbReference type="InterPro" id="IPR015500">
    <property type="entry name" value="Peptidase_S8_subtilisin-rel"/>
</dbReference>
<evidence type="ECO:0000256" key="4">
    <source>
        <dbReference type="ARBA" id="ARBA00022801"/>
    </source>
</evidence>
<dbReference type="InterPro" id="IPR022398">
    <property type="entry name" value="Peptidase_S8_His-AS"/>
</dbReference>
<dbReference type="OMA" id="AMDWAVK"/>
<dbReference type="InterPro" id="IPR010259">
    <property type="entry name" value="S8pro/Inhibitor_I9"/>
</dbReference>
<dbReference type="Gene3D" id="3.30.70.80">
    <property type="entry name" value="Peptidase S8 propeptide/proteinase inhibitor I9"/>
    <property type="match status" value="1"/>
</dbReference>
<evidence type="ECO:0000256" key="3">
    <source>
        <dbReference type="ARBA" id="ARBA00022729"/>
    </source>
</evidence>
<evidence type="ECO:0000259" key="9">
    <source>
        <dbReference type="Pfam" id="PF05922"/>
    </source>
</evidence>
<dbReference type="eggNOG" id="KOG1153">
    <property type="taxonomic scope" value="Eukaryota"/>
</dbReference>
<evidence type="ECO:0000256" key="1">
    <source>
        <dbReference type="ARBA" id="ARBA00011073"/>
    </source>
</evidence>
<dbReference type="InterPro" id="IPR000209">
    <property type="entry name" value="Peptidase_S8/S53_dom"/>
</dbReference>
<keyword evidence="3 7" id="KW-0732">Signal</keyword>
<dbReference type="CDD" id="cd04077">
    <property type="entry name" value="Peptidases_S8_PCSK9_ProteinaseK_like"/>
    <property type="match status" value="1"/>
</dbReference>
<keyword evidence="5 6" id="KW-0720">Serine protease</keyword>
<dbReference type="Gene3D" id="3.40.50.200">
    <property type="entry name" value="Peptidase S8/S53 domain"/>
    <property type="match status" value="1"/>
</dbReference>
<gene>
    <name evidence="10" type="ORF">UCREL1_9127</name>
</gene>
<dbReference type="HOGENOM" id="CLU_011263_1_0_1"/>
<sequence>MRSASILATLPLAALAAPSIQARAPLHIPRTTELVEGKYIVKMKSRADVSTMTALNVAPERVFKKFGGFAASLTPEMVEELRNHSDVAYIEQDAIVRVSATSQSNAPWGLARLSNTEPGSTTYTYDESAGEGTCAFVIDTGIDTTHPLENFSGDGEDTDGAFHGTHVAGTIGSAAYGVAKKTSLFAVKVLDSQGQGTNSGVLQGMDYVAEQATEQDCPNGIVVNMSLGGGKSAAVNEGAAVMVDAGLFVAIAAGNGDAFGNRQDISTVSPASEPSVCTVGATDKSDAVASFSNYGDLLDVYAPGVGVLSTIPGGDTDTYDGTSMATPSHRWPRRLPPWHWRCDRGWHVRNGEA</sequence>
<dbReference type="SUPFAM" id="SSF52743">
    <property type="entry name" value="Subtilisin-like"/>
    <property type="match status" value="1"/>
</dbReference>
<evidence type="ECO:0000256" key="5">
    <source>
        <dbReference type="ARBA" id="ARBA00022825"/>
    </source>
</evidence>
<keyword evidence="2 6" id="KW-0645">Protease</keyword>
<feature type="active site" description="Charge relay system" evidence="6">
    <location>
        <position position="163"/>
    </location>
</feature>
<dbReference type="PROSITE" id="PS51892">
    <property type="entry name" value="SUBTILASE"/>
    <property type="match status" value="1"/>
</dbReference>
<reference evidence="11" key="1">
    <citation type="journal article" date="2013" name="Genome Announc.">
        <title>Draft genome sequence of the grapevine dieback fungus Eutypa lata UCR-EL1.</title>
        <authorList>
            <person name="Blanco-Ulate B."/>
            <person name="Rolshausen P.E."/>
            <person name="Cantu D."/>
        </authorList>
    </citation>
    <scope>NUCLEOTIDE SEQUENCE [LARGE SCALE GENOMIC DNA]</scope>
    <source>
        <strain evidence="11">UCR-EL1</strain>
    </source>
</reference>
<feature type="active site" description="Charge relay system" evidence="6">
    <location>
        <position position="323"/>
    </location>
</feature>
<evidence type="ECO:0000259" key="8">
    <source>
        <dbReference type="Pfam" id="PF00082"/>
    </source>
</evidence>
<evidence type="ECO:0000313" key="10">
    <source>
        <dbReference type="EMBL" id="EMR63944.1"/>
    </source>
</evidence>
<dbReference type="SUPFAM" id="SSF54897">
    <property type="entry name" value="Protease propeptides/inhibitors"/>
    <property type="match status" value="1"/>
</dbReference>
<feature type="domain" description="Peptidase S8/S53" evidence="8">
    <location>
        <begin position="137"/>
        <end position="327"/>
    </location>
</feature>
<dbReference type="PANTHER" id="PTHR43806:SF58">
    <property type="entry name" value="ALKALINE PROTEASE 1-RELATED"/>
    <property type="match status" value="1"/>
</dbReference>
<dbReference type="KEGG" id="ela:UCREL1_9127"/>
<evidence type="ECO:0000256" key="7">
    <source>
        <dbReference type="SAM" id="SignalP"/>
    </source>
</evidence>
<keyword evidence="4 6" id="KW-0378">Hydrolase</keyword>
<dbReference type="InterPro" id="IPR050131">
    <property type="entry name" value="Peptidase_S8_subtilisin-like"/>
</dbReference>
<evidence type="ECO:0000256" key="6">
    <source>
        <dbReference type="PROSITE-ProRule" id="PRU01240"/>
    </source>
</evidence>
<dbReference type="EMBL" id="KB707138">
    <property type="protein sequence ID" value="EMR63944.1"/>
    <property type="molecule type" value="Genomic_DNA"/>
</dbReference>
<dbReference type="InterPro" id="IPR037045">
    <property type="entry name" value="S8pro/Inhibitor_I9_sf"/>
</dbReference>
<organism evidence="10 11">
    <name type="scientific">Eutypa lata (strain UCR-EL1)</name>
    <name type="common">Grapevine dieback disease fungus</name>
    <name type="synonym">Eutypa armeniacae</name>
    <dbReference type="NCBI Taxonomy" id="1287681"/>
    <lineage>
        <taxon>Eukaryota</taxon>
        <taxon>Fungi</taxon>
        <taxon>Dikarya</taxon>
        <taxon>Ascomycota</taxon>
        <taxon>Pezizomycotina</taxon>
        <taxon>Sordariomycetes</taxon>
        <taxon>Xylariomycetidae</taxon>
        <taxon>Xylariales</taxon>
        <taxon>Diatrypaceae</taxon>
        <taxon>Eutypa</taxon>
    </lineage>
</organism>
<dbReference type="InterPro" id="IPR023827">
    <property type="entry name" value="Peptidase_S8_Asp-AS"/>
</dbReference>
<dbReference type="GO" id="GO:0004252">
    <property type="term" value="F:serine-type endopeptidase activity"/>
    <property type="evidence" value="ECO:0007669"/>
    <property type="project" value="UniProtKB-UniRule"/>
</dbReference>
<evidence type="ECO:0000313" key="11">
    <source>
        <dbReference type="Proteomes" id="UP000012174"/>
    </source>
</evidence>
<dbReference type="GO" id="GO:0005576">
    <property type="term" value="C:extracellular region"/>
    <property type="evidence" value="ECO:0007669"/>
    <property type="project" value="UniProtKB-ARBA"/>
</dbReference>
<evidence type="ECO:0000256" key="2">
    <source>
        <dbReference type="ARBA" id="ARBA00022670"/>
    </source>
</evidence>
<dbReference type="Proteomes" id="UP000012174">
    <property type="component" value="Unassembled WGS sequence"/>
</dbReference>